<dbReference type="Pfam" id="PF01381">
    <property type="entry name" value="HTH_3"/>
    <property type="match status" value="1"/>
</dbReference>
<feature type="domain" description="HTH cro/C1-type" evidence="1">
    <location>
        <begin position="31"/>
        <end position="85"/>
    </location>
</feature>
<protein>
    <submittedName>
        <fullName evidence="2">DNA-binding helix-turn-helix protein</fullName>
    </submittedName>
</protein>
<dbReference type="GO" id="GO:0003677">
    <property type="term" value="F:DNA binding"/>
    <property type="evidence" value="ECO:0007669"/>
    <property type="project" value="UniProtKB-KW"/>
</dbReference>
<gene>
    <name evidence="2" type="ORF">TPHV1_10139</name>
</gene>
<dbReference type="OrthoDB" id="363073at2"/>
<name>A0A0B7GUX6_TREPH</name>
<dbReference type="InterPro" id="IPR001387">
    <property type="entry name" value="Cro/C1-type_HTH"/>
</dbReference>
<sequence length="115" mass="13353">MSIYFYALLRYFFFFYTDIESMDADSIWNNVKPLIKEQNTTQEAIAKKCDIPFRTFQGWISKSIIPDAVSLYKIAQSLNVSVEYLITGRHPNNAETVDRTKTLLAEAMRTLDDIK</sequence>
<proteinExistence type="predicted"/>
<dbReference type="AlphaFoldDB" id="A0A0B7GUX6"/>
<dbReference type="RefSeq" id="WP_044634213.1">
    <property type="nucleotide sequence ID" value="NZ_CP027018.1"/>
</dbReference>
<evidence type="ECO:0000313" key="3">
    <source>
        <dbReference type="Proteomes" id="UP000042527"/>
    </source>
</evidence>
<keyword evidence="2" id="KW-0238">DNA-binding</keyword>
<dbReference type="EMBL" id="CDNC01000001">
    <property type="protein sequence ID" value="CEM60471.1"/>
    <property type="molecule type" value="Genomic_DNA"/>
</dbReference>
<evidence type="ECO:0000259" key="1">
    <source>
        <dbReference type="PROSITE" id="PS50943"/>
    </source>
</evidence>
<dbReference type="SMART" id="SM00530">
    <property type="entry name" value="HTH_XRE"/>
    <property type="match status" value="1"/>
</dbReference>
<keyword evidence="3" id="KW-1185">Reference proteome</keyword>
<dbReference type="Gene3D" id="1.10.260.40">
    <property type="entry name" value="lambda repressor-like DNA-binding domains"/>
    <property type="match status" value="1"/>
</dbReference>
<organism evidence="2 3">
    <name type="scientific">Treponema phagedenis</name>
    <dbReference type="NCBI Taxonomy" id="162"/>
    <lineage>
        <taxon>Bacteria</taxon>
        <taxon>Pseudomonadati</taxon>
        <taxon>Spirochaetota</taxon>
        <taxon>Spirochaetia</taxon>
        <taxon>Spirochaetales</taxon>
        <taxon>Treponemataceae</taxon>
        <taxon>Treponema</taxon>
    </lineage>
</organism>
<dbReference type="InterPro" id="IPR010982">
    <property type="entry name" value="Lambda_DNA-bd_dom_sf"/>
</dbReference>
<dbReference type="SUPFAM" id="SSF47413">
    <property type="entry name" value="lambda repressor-like DNA-binding domains"/>
    <property type="match status" value="1"/>
</dbReference>
<dbReference type="PROSITE" id="PS50943">
    <property type="entry name" value="HTH_CROC1"/>
    <property type="match status" value="1"/>
</dbReference>
<accession>A0A0B7GUX6</accession>
<reference evidence="3" key="1">
    <citation type="submission" date="2015-01" db="EMBL/GenBank/DDBJ databases">
        <authorList>
            <person name="Manzoor Shahid"/>
            <person name="Zubair Saima"/>
        </authorList>
    </citation>
    <scope>NUCLEOTIDE SEQUENCE [LARGE SCALE GENOMIC DNA]</scope>
    <source>
        <strain evidence="3">V1</strain>
    </source>
</reference>
<dbReference type="Proteomes" id="UP000042527">
    <property type="component" value="Unassembled WGS sequence"/>
</dbReference>
<evidence type="ECO:0000313" key="2">
    <source>
        <dbReference type="EMBL" id="CEM60471.1"/>
    </source>
</evidence>
<dbReference type="CDD" id="cd00093">
    <property type="entry name" value="HTH_XRE"/>
    <property type="match status" value="1"/>
</dbReference>